<keyword evidence="3 10" id="KW-0812">Transmembrane</keyword>
<dbReference type="GO" id="GO:0140114">
    <property type="term" value="P:cellular detoxification of fluoride"/>
    <property type="evidence" value="ECO:0007669"/>
    <property type="project" value="UniProtKB-UniRule"/>
</dbReference>
<dbReference type="InterPro" id="IPR003691">
    <property type="entry name" value="FluC"/>
</dbReference>
<keyword evidence="5 10" id="KW-0472">Membrane</keyword>
<dbReference type="NCBIfam" id="TIGR00494">
    <property type="entry name" value="crcB"/>
    <property type="match status" value="1"/>
</dbReference>
<evidence type="ECO:0000256" key="4">
    <source>
        <dbReference type="ARBA" id="ARBA00022989"/>
    </source>
</evidence>
<comment type="subcellular location">
    <subcellularLocation>
        <location evidence="1 10">Cell membrane</location>
        <topology evidence="1 10">Multi-pass membrane protein</topology>
    </subcellularLocation>
</comment>
<dbReference type="HAMAP" id="MF_00454">
    <property type="entry name" value="FluC"/>
    <property type="match status" value="1"/>
</dbReference>
<keyword evidence="10" id="KW-0915">Sodium</keyword>
<keyword evidence="6 10" id="KW-0407">Ion channel</keyword>
<dbReference type="PANTHER" id="PTHR28259">
    <property type="entry name" value="FLUORIDE EXPORT PROTEIN 1-RELATED"/>
    <property type="match status" value="1"/>
</dbReference>
<reference evidence="11" key="1">
    <citation type="submission" date="2024-07" db="EMBL/GenBank/DDBJ databases">
        <title>Halotolerant mesophilic bacterium Ornithinibacillus sp. 4-3, sp. nov., isolated from soil.</title>
        <authorList>
            <person name="Sidarenka A.V."/>
            <person name="Guliayeva D.E."/>
            <person name="Leanovich S.I."/>
            <person name="Hileuskaya K.S."/>
            <person name="Akhremchuk A.E."/>
            <person name="Sikolenko M.A."/>
            <person name="Valentovich L.N."/>
        </authorList>
    </citation>
    <scope>NUCLEOTIDE SEQUENCE</scope>
    <source>
        <strain evidence="11">4-3</strain>
    </source>
</reference>
<evidence type="ECO:0000256" key="8">
    <source>
        <dbReference type="ARBA" id="ARBA00035585"/>
    </source>
</evidence>
<comment type="activity regulation">
    <text evidence="10">Na(+) is not transported, but it plays an essential structural role and its presence is essential for fluoride channel function.</text>
</comment>
<evidence type="ECO:0000256" key="7">
    <source>
        <dbReference type="ARBA" id="ARBA00035120"/>
    </source>
</evidence>
<evidence type="ECO:0000256" key="9">
    <source>
        <dbReference type="ARBA" id="ARBA00049940"/>
    </source>
</evidence>
<gene>
    <name evidence="10 11" type="primary">crcB</name>
    <name evidence="10" type="synonym">fluC</name>
    <name evidence="11" type="ORF">AB4Y30_12435</name>
</gene>
<proteinExistence type="inferred from homology"/>
<evidence type="ECO:0000256" key="10">
    <source>
        <dbReference type="HAMAP-Rule" id="MF_00454"/>
    </source>
</evidence>
<keyword evidence="4 10" id="KW-1133">Transmembrane helix</keyword>
<comment type="similarity">
    <text evidence="7 10">Belongs to the fluoride channel Fluc/FEX (TC 1.A.43) family.</text>
</comment>
<feature type="transmembrane region" description="Helical" evidence="10">
    <location>
        <begin position="101"/>
        <end position="122"/>
    </location>
</feature>
<comment type="function">
    <text evidence="9 10">Fluoride-specific ion channel. Important for reducing fluoride concentration in the cell, thus reducing its toxicity.</text>
</comment>
<comment type="catalytic activity">
    <reaction evidence="8">
        <text>fluoride(in) = fluoride(out)</text>
        <dbReference type="Rhea" id="RHEA:76159"/>
        <dbReference type="ChEBI" id="CHEBI:17051"/>
    </reaction>
    <physiologicalReaction direction="left-to-right" evidence="8">
        <dbReference type="Rhea" id="RHEA:76160"/>
    </physiologicalReaction>
</comment>
<dbReference type="GO" id="GO:0062054">
    <property type="term" value="F:fluoride channel activity"/>
    <property type="evidence" value="ECO:0007669"/>
    <property type="project" value="UniProtKB-UniRule"/>
</dbReference>
<evidence type="ECO:0000256" key="5">
    <source>
        <dbReference type="ARBA" id="ARBA00023136"/>
    </source>
</evidence>
<feature type="binding site" evidence="10">
    <location>
        <position position="83"/>
    </location>
    <ligand>
        <name>Na(+)</name>
        <dbReference type="ChEBI" id="CHEBI:29101"/>
        <note>structural</note>
    </ligand>
</feature>
<feature type="transmembrane region" description="Helical" evidence="10">
    <location>
        <begin position="12"/>
        <end position="32"/>
    </location>
</feature>
<name>A0AB39HMN7_9BACI</name>
<dbReference type="GO" id="GO:0005886">
    <property type="term" value="C:plasma membrane"/>
    <property type="evidence" value="ECO:0007669"/>
    <property type="project" value="UniProtKB-SubCell"/>
</dbReference>
<evidence type="ECO:0000256" key="3">
    <source>
        <dbReference type="ARBA" id="ARBA00022692"/>
    </source>
</evidence>
<organism evidence="11">
    <name type="scientific">Ornithinibacillus sp. 4-3</name>
    <dbReference type="NCBI Taxonomy" id="3231488"/>
    <lineage>
        <taxon>Bacteria</taxon>
        <taxon>Bacillati</taxon>
        <taxon>Bacillota</taxon>
        <taxon>Bacilli</taxon>
        <taxon>Bacillales</taxon>
        <taxon>Bacillaceae</taxon>
        <taxon>Ornithinibacillus</taxon>
    </lineage>
</organism>
<feature type="transmembrane region" description="Helical" evidence="10">
    <location>
        <begin position="70"/>
        <end position="89"/>
    </location>
</feature>
<accession>A0AB39HMN7</accession>
<evidence type="ECO:0000256" key="6">
    <source>
        <dbReference type="ARBA" id="ARBA00023303"/>
    </source>
</evidence>
<dbReference type="RefSeq" id="WP_368652554.1">
    <property type="nucleotide sequence ID" value="NZ_CP162599.1"/>
</dbReference>
<dbReference type="PANTHER" id="PTHR28259:SF1">
    <property type="entry name" value="FLUORIDE EXPORT PROTEIN 1-RELATED"/>
    <property type="match status" value="1"/>
</dbReference>
<keyword evidence="10" id="KW-0406">Ion transport</keyword>
<sequence length="132" mass="14748">MSKNIRQVNTYLLIGCGGMIGATLRYTLSFLLPVTYGFPVATFTANIIGCFLLGFIFHLETLRKRISPQVFTAITVGIIGSFTTFSAFSMEAVQLWKTDSLLALIYVLSSVFLGIFVCWLGYKCALRRKIRI</sequence>
<keyword evidence="10" id="KW-0813">Transport</keyword>
<protein>
    <recommendedName>
        <fullName evidence="10">Fluoride-specific ion channel FluC</fullName>
    </recommendedName>
</protein>
<dbReference type="Pfam" id="PF02537">
    <property type="entry name" value="CRCB"/>
    <property type="match status" value="1"/>
</dbReference>
<dbReference type="EMBL" id="CP162599">
    <property type="protein sequence ID" value="XDK31830.1"/>
    <property type="molecule type" value="Genomic_DNA"/>
</dbReference>
<dbReference type="GO" id="GO:0046872">
    <property type="term" value="F:metal ion binding"/>
    <property type="evidence" value="ECO:0007669"/>
    <property type="project" value="UniProtKB-KW"/>
</dbReference>
<evidence type="ECO:0000256" key="2">
    <source>
        <dbReference type="ARBA" id="ARBA00022475"/>
    </source>
</evidence>
<evidence type="ECO:0000313" key="11">
    <source>
        <dbReference type="EMBL" id="XDK31830.1"/>
    </source>
</evidence>
<keyword evidence="10" id="KW-0479">Metal-binding</keyword>
<dbReference type="AlphaFoldDB" id="A0AB39HMN7"/>
<evidence type="ECO:0000256" key="1">
    <source>
        <dbReference type="ARBA" id="ARBA00004651"/>
    </source>
</evidence>
<feature type="binding site" evidence="10">
    <location>
        <position position="80"/>
    </location>
    <ligand>
        <name>Na(+)</name>
        <dbReference type="ChEBI" id="CHEBI:29101"/>
        <note>structural</note>
    </ligand>
</feature>
<keyword evidence="2 10" id="KW-1003">Cell membrane</keyword>
<feature type="transmembrane region" description="Helical" evidence="10">
    <location>
        <begin position="38"/>
        <end position="58"/>
    </location>
</feature>